<dbReference type="EMBL" id="WVIC01000002">
    <property type="protein sequence ID" value="NCJ05176.1"/>
    <property type="molecule type" value="Genomic_DNA"/>
</dbReference>
<comment type="caution">
    <text evidence="1">The sequence shown here is derived from an EMBL/GenBank/DDBJ whole genome shotgun (WGS) entry which is preliminary data.</text>
</comment>
<evidence type="ECO:0000313" key="2">
    <source>
        <dbReference type="Proteomes" id="UP000607397"/>
    </source>
</evidence>
<dbReference type="AlphaFoldDB" id="A0A8K1ZW12"/>
<gene>
    <name evidence="1" type="ORF">GS597_01305</name>
</gene>
<accession>A0A8K1ZW12</accession>
<sequence length="178" mass="20387">MRNHRIWRYAQKRKRFSTSKLTQLLGVQLAGLRPYLNALRAAGYFEVEGAGNMAGEYTWRLVRNTGPAAPMLWKGRTELYDPNGSGFVAFSQQRLWNALRISGCLSYYDAMARAEVSQTLCLTYFAALKRTGLAQRCQEAYDAPVFWQLVNDIGPYCPVLIKGRLFDQVRDTFLEETR</sequence>
<reference evidence="1" key="1">
    <citation type="submission" date="2019-12" db="EMBL/GenBank/DDBJ databases">
        <title>High-Quality draft genome sequences of three cyanobacteria isolated from the limestone walls of the Old Cathedral of Coimbra.</title>
        <authorList>
            <person name="Tiago I."/>
            <person name="Soares F."/>
            <person name="Portugal A."/>
        </authorList>
    </citation>
    <scope>NUCLEOTIDE SEQUENCE [LARGE SCALE GENOMIC DNA]</scope>
    <source>
        <strain evidence="1">C</strain>
    </source>
</reference>
<proteinExistence type="predicted"/>
<dbReference type="Proteomes" id="UP000607397">
    <property type="component" value="Unassembled WGS sequence"/>
</dbReference>
<name>A0A8K1ZW12_9CYAN</name>
<organism evidence="1 2">
    <name type="scientific">Petrachloros mirabilis ULC683</name>
    <dbReference type="NCBI Taxonomy" id="2781853"/>
    <lineage>
        <taxon>Bacteria</taxon>
        <taxon>Bacillati</taxon>
        <taxon>Cyanobacteriota</taxon>
        <taxon>Cyanophyceae</taxon>
        <taxon>Synechococcales</taxon>
        <taxon>Petrachlorosaceae</taxon>
        <taxon>Petrachloros</taxon>
        <taxon>Petrachloros mirabilis</taxon>
    </lineage>
</organism>
<keyword evidence="2" id="KW-1185">Reference proteome</keyword>
<evidence type="ECO:0000313" key="1">
    <source>
        <dbReference type="EMBL" id="NCJ05176.1"/>
    </source>
</evidence>
<protein>
    <submittedName>
        <fullName evidence="1">Uncharacterized protein</fullName>
    </submittedName>
</protein>